<feature type="non-terminal residue" evidence="1">
    <location>
        <position position="1"/>
    </location>
</feature>
<sequence>DYYAMGHLHIDFQYKNFVYPGPIFPNNFSELEKLKHGNFYIVDADLKSSSFFLKKVELKIKEVESTIFDIKNAVTATEEIIYELNKKDLADKIVLLRLKGNLENSKVSNMDLPKIEEFVMKKGAYFILKNTHDLKTREEDIEFDVGEENIEEETIKLYTKKNPSELHGLTKQLIDSLSIEKQEGETSESFSKRIFDESKKILNF</sequence>
<dbReference type="PANTHER" id="PTHR30337:SF0">
    <property type="entry name" value="NUCLEASE SBCCD SUBUNIT D"/>
    <property type="match status" value="1"/>
</dbReference>
<proteinExistence type="predicted"/>
<evidence type="ECO:0008006" key="2">
    <source>
        <dbReference type="Google" id="ProtNLM"/>
    </source>
</evidence>
<evidence type="ECO:0000313" key="1">
    <source>
        <dbReference type="EMBL" id="KKK59402.1"/>
    </source>
</evidence>
<gene>
    <name evidence="1" type="ORF">LCGC14_3034760</name>
</gene>
<dbReference type="PANTHER" id="PTHR30337">
    <property type="entry name" value="COMPONENT OF ATP-DEPENDENT DSDNA EXONUCLEASE"/>
    <property type="match status" value="1"/>
</dbReference>
<organism evidence="1">
    <name type="scientific">marine sediment metagenome</name>
    <dbReference type="NCBI Taxonomy" id="412755"/>
    <lineage>
        <taxon>unclassified sequences</taxon>
        <taxon>metagenomes</taxon>
        <taxon>ecological metagenomes</taxon>
    </lineage>
</organism>
<dbReference type="InterPro" id="IPR029052">
    <property type="entry name" value="Metallo-depent_PP-like"/>
</dbReference>
<dbReference type="Gene3D" id="3.60.21.10">
    <property type="match status" value="1"/>
</dbReference>
<protein>
    <recommendedName>
        <fullName evidence="2">DNA repair exonuclease</fullName>
    </recommendedName>
</protein>
<comment type="caution">
    <text evidence="1">The sequence shown here is derived from an EMBL/GenBank/DDBJ whole genome shotgun (WGS) entry which is preliminary data.</text>
</comment>
<dbReference type="InterPro" id="IPR050535">
    <property type="entry name" value="DNA_Repair-Maintenance_Comp"/>
</dbReference>
<name>A0A0F8WR64_9ZZZZ</name>
<reference evidence="1" key="1">
    <citation type="journal article" date="2015" name="Nature">
        <title>Complex archaea that bridge the gap between prokaryotes and eukaryotes.</title>
        <authorList>
            <person name="Spang A."/>
            <person name="Saw J.H."/>
            <person name="Jorgensen S.L."/>
            <person name="Zaremba-Niedzwiedzka K."/>
            <person name="Martijn J."/>
            <person name="Lind A.E."/>
            <person name="van Eijk R."/>
            <person name="Schleper C."/>
            <person name="Guy L."/>
            <person name="Ettema T.J."/>
        </authorList>
    </citation>
    <scope>NUCLEOTIDE SEQUENCE</scope>
</reference>
<accession>A0A0F8WR64</accession>
<dbReference type="EMBL" id="LAZR01063497">
    <property type="protein sequence ID" value="KKK59402.1"/>
    <property type="molecule type" value="Genomic_DNA"/>
</dbReference>
<dbReference type="AlphaFoldDB" id="A0A0F8WR64"/>